<reference evidence="3 4" key="1">
    <citation type="submission" date="2023-08" db="EMBL/GenBank/DDBJ databases">
        <title>Black Yeasts Isolated from many extreme environments.</title>
        <authorList>
            <person name="Coleine C."/>
            <person name="Stajich J.E."/>
            <person name="Selbmann L."/>
        </authorList>
    </citation>
    <scope>NUCLEOTIDE SEQUENCE [LARGE SCALE GENOMIC DNA]</scope>
    <source>
        <strain evidence="3 4">CCFEE 5935</strain>
    </source>
</reference>
<feature type="compositionally biased region" description="Acidic residues" evidence="2">
    <location>
        <begin position="162"/>
        <end position="190"/>
    </location>
</feature>
<feature type="compositionally biased region" description="Polar residues" evidence="2">
    <location>
        <begin position="413"/>
        <end position="422"/>
    </location>
</feature>
<feature type="compositionally biased region" description="Basic residues" evidence="2">
    <location>
        <begin position="260"/>
        <end position="270"/>
    </location>
</feature>
<feature type="coiled-coil region" evidence="1">
    <location>
        <begin position="662"/>
        <end position="690"/>
    </location>
</feature>
<evidence type="ECO:0000313" key="4">
    <source>
        <dbReference type="Proteomes" id="UP001337655"/>
    </source>
</evidence>
<feature type="compositionally biased region" description="Low complexity" evidence="2">
    <location>
        <begin position="250"/>
        <end position="259"/>
    </location>
</feature>
<comment type="caution">
    <text evidence="3">The sequence shown here is derived from an EMBL/GenBank/DDBJ whole genome shotgun (WGS) entry which is preliminary data.</text>
</comment>
<dbReference type="GeneID" id="89928888"/>
<keyword evidence="1" id="KW-0175">Coiled coil</keyword>
<dbReference type="RefSeq" id="XP_064656631.1">
    <property type="nucleotide sequence ID" value="XM_064804789.1"/>
</dbReference>
<feature type="region of interest" description="Disordered" evidence="2">
    <location>
        <begin position="1"/>
        <end position="99"/>
    </location>
</feature>
<feature type="region of interest" description="Disordered" evidence="2">
    <location>
        <begin position="812"/>
        <end position="849"/>
    </location>
</feature>
<feature type="compositionally biased region" description="Acidic residues" evidence="2">
    <location>
        <begin position="351"/>
        <end position="361"/>
    </location>
</feature>
<dbReference type="AlphaFoldDB" id="A0AAV9P6F3"/>
<name>A0AAV9P6F3_9PEZI</name>
<keyword evidence="4" id="KW-1185">Reference proteome</keyword>
<organism evidence="3 4">
    <name type="scientific">Saxophila tyrrhenica</name>
    <dbReference type="NCBI Taxonomy" id="1690608"/>
    <lineage>
        <taxon>Eukaryota</taxon>
        <taxon>Fungi</taxon>
        <taxon>Dikarya</taxon>
        <taxon>Ascomycota</taxon>
        <taxon>Pezizomycotina</taxon>
        <taxon>Dothideomycetes</taxon>
        <taxon>Dothideomycetidae</taxon>
        <taxon>Mycosphaerellales</taxon>
        <taxon>Extremaceae</taxon>
        <taxon>Saxophila</taxon>
    </lineage>
</organism>
<sequence>MAKKSRFISPVKQTGLATDKNAELPASSDPEEQQPTMGNEQSRALNEAQDRTTTRPSTGQLKKPTKKIALAQKNPAYRNPLLTAGGTRQRTLGGGKKSVYEFPDAEEEVRLVPKTRGGLYPLTGFSPLKGVRSRAEGAKAVGKAGPVTRSSPRKSKRTERVDESEEGEGEGEESETAEEQEDREQEGEVEETVHAEDGSNVEGQGKNDEEGENEEDEYVQVASPKAGAAHEKGTSSAKRTSTRGKRAKTPEAPAVAPPAAKKKRGRPSKNKHTEEVEPSDTVASKKRGRANEDRTAVAEHTPKRTRRQTRAEDDAERDEQVDREGDDGEEQSLFQSMRKRRQEPWNRTREAEDDAVEEEQAVDAPRQGRQMTGQQQAAKGAVEAVAQEYDNEDESNTEERQPSPSKTNKRPHSSTNAKANTSSKRRRPDTAPEEPEPSAEGHATQSRSGLTEADKHRIFGRWPELKRAFNAADHIGRPVEGRGVTRVRYDKVPLELEDKQVRAAVKLCKKLTTSYNTSRDNTGESSTPAVDPASVLSELRQRIDGLCGKNEEYDYDGRNVDRCTSMYYHLVPKLLGLVESAVTCYEKLDEREFPANELTIPHLHVVNRIINLLLDLVMGAAEYHPRPETSYHVVQPVREIAPILRDVHRSFHDRIQHHQHRLATQRQAQIDAQQRAADLEQEQRRAVQQQEFDRMQAKWIRLHEVRYWAEGGFPPHQKVVHLERPVYDVDPDGQRFYSALLDGLREYAGEFVFERLFAECCRKGRELNRFNVTEIVTQAAVMREWLIKCDQKRGRETEAWVLGIPVWTSGHPSLAGKENEEDAGEAEAVEGEASTRRSGRQGEMITLDD</sequence>
<evidence type="ECO:0000256" key="2">
    <source>
        <dbReference type="SAM" id="MobiDB-lite"/>
    </source>
</evidence>
<feature type="compositionally biased region" description="Polar residues" evidence="2">
    <location>
        <begin position="33"/>
        <end position="44"/>
    </location>
</feature>
<dbReference type="EMBL" id="JAVRRT010000012">
    <property type="protein sequence ID" value="KAK5166823.1"/>
    <property type="molecule type" value="Genomic_DNA"/>
</dbReference>
<dbReference type="Proteomes" id="UP001337655">
    <property type="component" value="Unassembled WGS sequence"/>
</dbReference>
<gene>
    <name evidence="3" type="ORF">LTR77_007552</name>
</gene>
<evidence type="ECO:0000313" key="3">
    <source>
        <dbReference type="EMBL" id="KAK5166823.1"/>
    </source>
</evidence>
<evidence type="ECO:0000256" key="1">
    <source>
        <dbReference type="SAM" id="Coils"/>
    </source>
</evidence>
<accession>A0AAV9P6F3</accession>
<feature type="compositionally biased region" description="Acidic residues" evidence="2">
    <location>
        <begin position="209"/>
        <end position="218"/>
    </location>
</feature>
<proteinExistence type="predicted"/>
<feature type="compositionally biased region" description="Basic and acidic residues" evidence="2">
    <location>
        <begin position="289"/>
        <end position="302"/>
    </location>
</feature>
<feature type="region of interest" description="Disordered" evidence="2">
    <location>
        <begin position="117"/>
        <end position="454"/>
    </location>
</feature>
<protein>
    <submittedName>
        <fullName evidence="3">Uncharacterized protein</fullName>
    </submittedName>
</protein>
<feature type="compositionally biased region" description="Acidic residues" evidence="2">
    <location>
        <begin position="819"/>
        <end position="830"/>
    </location>
</feature>